<proteinExistence type="predicted"/>
<evidence type="ECO:0000313" key="2">
    <source>
        <dbReference type="EMBL" id="WAR12032.1"/>
    </source>
</evidence>
<reference evidence="2" key="1">
    <citation type="submission" date="2022-11" db="EMBL/GenBank/DDBJ databases">
        <title>Centuries of genome instability and evolution in soft-shell clam transmissible cancer (bioRxiv).</title>
        <authorList>
            <person name="Hart S.F.M."/>
            <person name="Yonemitsu M.A."/>
            <person name="Giersch R.M."/>
            <person name="Beal B.F."/>
            <person name="Arriagada G."/>
            <person name="Davis B.W."/>
            <person name="Ostrander E.A."/>
            <person name="Goff S.P."/>
            <person name="Metzger M.J."/>
        </authorList>
    </citation>
    <scope>NUCLEOTIDE SEQUENCE</scope>
    <source>
        <strain evidence="2">MELC-2E11</strain>
        <tissue evidence="2">Siphon/mantle</tissue>
    </source>
</reference>
<feature type="region of interest" description="Disordered" evidence="1">
    <location>
        <begin position="195"/>
        <end position="223"/>
    </location>
</feature>
<gene>
    <name evidence="2" type="ORF">MAR_026212</name>
</gene>
<organism evidence="2 3">
    <name type="scientific">Mya arenaria</name>
    <name type="common">Soft-shell clam</name>
    <dbReference type="NCBI Taxonomy" id="6604"/>
    <lineage>
        <taxon>Eukaryota</taxon>
        <taxon>Metazoa</taxon>
        <taxon>Spiralia</taxon>
        <taxon>Lophotrochozoa</taxon>
        <taxon>Mollusca</taxon>
        <taxon>Bivalvia</taxon>
        <taxon>Autobranchia</taxon>
        <taxon>Heteroconchia</taxon>
        <taxon>Euheterodonta</taxon>
        <taxon>Imparidentia</taxon>
        <taxon>Neoheterodontei</taxon>
        <taxon>Myida</taxon>
        <taxon>Myoidea</taxon>
        <taxon>Myidae</taxon>
        <taxon>Mya</taxon>
    </lineage>
</organism>
<dbReference type="EMBL" id="CP111019">
    <property type="protein sequence ID" value="WAR12032.1"/>
    <property type="molecule type" value="Genomic_DNA"/>
</dbReference>
<evidence type="ECO:0000313" key="3">
    <source>
        <dbReference type="Proteomes" id="UP001164746"/>
    </source>
</evidence>
<name>A0ABY7ESA8_MYAAR</name>
<accession>A0ABY7ESA8</accession>
<evidence type="ECO:0000256" key="1">
    <source>
        <dbReference type="SAM" id="MobiDB-lite"/>
    </source>
</evidence>
<dbReference type="Proteomes" id="UP001164746">
    <property type="component" value="Chromosome 8"/>
</dbReference>
<feature type="compositionally biased region" description="Acidic residues" evidence="1">
    <location>
        <begin position="197"/>
        <end position="216"/>
    </location>
</feature>
<protein>
    <submittedName>
        <fullName evidence="2">RTTN-like protein</fullName>
    </submittedName>
</protein>
<keyword evidence="3" id="KW-1185">Reference proteome</keyword>
<sequence length="223" mass="25197">MVLTQKFNDLTRMDGLQKVYKIFTSLLVDPGVKKSAGSTRHYTASRSQHYEDHKARYKKLLLQLLAHPIGKLRLGVFTAVLQCVKTNLSVLKASEPGSTSCEKVANDASELVTHLLKRQLLMSPALWQFMLRELARALPILQSYASVNTVLGTSILAMLETKPSTSTSEITQGEKVQTALYAVYRPKVKQQRHFFDADADADDEDDDDDDDDDDDNYYYFGRR</sequence>